<name>M6CXC0_9LEPT</name>
<protein>
    <submittedName>
        <fullName evidence="6">DNA-binding helix-turn-helix protein</fullName>
    </submittedName>
</protein>
<evidence type="ECO:0000256" key="4">
    <source>
        <dbReference type="SAM" id="Phobius"/>
    </source>
</evidence>
<dbReference type="OrthoDB" id="341437at2"/>
<feature type="transmembrane region" description="Helical" evidence="4">
    <location>
        <begin position="214"/>
        <end position="231"/>
    </location>
</feature>
<evidence type="ECO:0000256" key="3">
    <source>
        <dbReference type="ARBA" id="ARBA00023163"/>
    </source>
</evidence>
<dbReference type="Gene3D" id="1.10.10.60">
    <property type="entry name" value="Homeodomain-like"/>
    <property type="match status" value="1"/>
</dbReference>
<organism evidence="6 7">
    <name type="scientific">Leptospira alstonii serovar Sichuan str. 79601</name>
    <dbReference type="NCBI Taxonomy" id="1218565"/>
    <lineage>
        <taxon>Bacteria</taxon>
        <taxon>Pseudomonadati</taxon>
        <taxon>Spirochaetota</taxon>
        <taxon>Spirochaetia</taxon>
        <taxon>Leptospirales</taxon>
        <taxon>Leptospiraceae</taxon>
        <taxon>Leptospira</taxon>
    </lineage>
</organism>
<dbReference type="PATRIC" id="fig|1218565.3.peg.1235"/>
<dbReference type="Proteomes" id="UP000011988">
    <property type="component" value="Unassembled WGS sequence"/>
</dbReference>
<dbReference type="AlphaFoldDB" id="M6CXC0"/>
<accession>M6CXC0</accession>
<keyword evidence="4" id="KW-1133">Transmembrane helix</keyword>
<feature type="transmembrane region" description="Helical" evidence="4">
    <location>
        <begin position="58"/>
        <end position="79"/>
    </location>
</feature>
<dbReference type="RefSeq" id="WP_020772655.1">
    <property type="nucleotide sequence ID" value="NZ_ANIK01000026.1"/>
</dbReference>
<gene>
    <name evidence="6" type="ORF">LEP1GSC194_3284</name>
</gene>
<keyword evidence="4" id="KW-0812">Transmembrane</keyword>
<feature type="domain" description="HTH araC/xylS-type" evidence="5">
    <location>
        <begin position="278"/>
        <end position="379"/>
    </location>
</feature>
<feature type="transmembrane region" description="Helical" evidence="4">
    <location>
        <begin position="99"/>
        <end position="117"/>
    </location>
</feature>
<feature type="transmembrane region" description="Helical" evidence="4">
    <location>
        <begin position="189"/>
        <end position="208"/>
    </location>
</feature>
<dbReference type="InterPro" id="IPR009057">
    <property type="entry name" value="Homeodomain-like_sf"/>
</dbReference>
<dbReference type="GO" id="GO:0003700">
    <property type="term" value="F:DNA-binding transcription factor activity"/>
    <property type="evidence" value="ECO:0007669"/>
    <property type="project" value="InterPro"/>
</dbReference>
<evidence type="ECO:0000256" key="1">
    <source>
        <dbReference type="ARBA" id="ARBA00023015"/>
    </source>
</evidence>
<evidence type="ECO:0000313" key="7">
    <source>
        <dbReference type="Proteomes" id="UP000011988"/>
    </source>
</evidence>
<dbReference type="PROSITE" id="PS01124">
    <property type="entry name" value="HTH_ARAC_FAMILY_2"/>
    <property type="match status" value="1"/>
</dbReference>
<feature type="transmembrane region" description="Helical" evidence="4">
    <location>
        <begin position="153"/>
        <end position="177"/>
    </location>
</feature>
<dbReference type="EMBL" id="ANIK01000026">
    <property type="protein sequence ID" value="EMJ96339.1"/>
    <property type="molecule type" value="Genomic_DNA"/>
</dbReference>
<evidence type="ECO:0000256" key="2">
    <source>
        <dbReference type="ARBA" id="ARBA00023125"/>
    </source>
</evidence>
<comment type="caution">
    <text evidence="6">The sequence shown here is derived from an EMBL/GenBank/DDBJ whole genome shotgun (WGS) entry which is preliminary data.</text>
</comment>
<dbReference type="InterPro" id="IPR018060">
    <property type="entry name" value="HTH_AraC"/>
</dbReference>
<evidence type="ECO:0000313" key="6">
    <source>
        <dbReference type="EMBL" id="EMJ96339.1"/>
    </source>
</evidence>
<dbReference type="PANTHER" id="PTHR43280:SF29">
    <property type="entry name" value="ARAC-FAMILY TRANSCRIPTIONAL REGULATOR"/>
    <property type="match status" value="1"/>
</dbReference>
<feature type="transmembrane region" description="Helical" evidence="4">
    <location>
        <begin position="28"/>
        <end position="46"/>
    </location>
</feature>
<dbReference type="SMART" id="SM00342">
    <property type="entry name" value="HTH_ARAC"/>
    <property type="match status" value="1"/>
</dbReference>
<reference evidence="6 7" key="1">
    <citation type="submission" date="2013-01" db="EMBL/GenBank/DDBJ databases">
        <authorList>
            <person name="Harkins D.M."/>
            <person name="Durkin A.S."/>
            <person name="Brinkac L.M."/>
            <person name="Haft D.H."/>
            <person name="Selengut J.D."/>
            <person name="Sanka R."/>
            <person name="DePew J."/>
            <person name="Purushe J."/>
            <person name="Galloway R.L."/>
            <person name="Vinetz J.M."/>
            <person name="Sutton G.G."/>
            <person name="Nierman W.C."/>
            <person name="Fouts D.E."/>
        </authorList>
    </citation>
    <scope>NUCLEOTIDE SEQUENCE [LARGE SCALE GENOMIC DNA]</scope>
    <source>
        <strain evidence="6 7">79601</strain>
    </source>
</reference>
<evidence type="ECO:0000259" key="5">
    <source>
        <dbReference type="PROSITE" id="PS01124"/>
    </source>
</evidence>
<keyword evidence="1" id="KW-0805">Transcription regulation</keyword>
<dbReference type="GO" id="GO:0043565">
    <property type="term" value="F:sequence-specific DNA binding"/>
    <property type="evidence" value="ECO:0007669"/>
    <property type="project" value="InterPro"/>
</dbReference>
<proteinExistence type="predicted"/>
<keyword evidence="2 6" id="KW-0238">DNA-binding</keyword>
<keyword evidence="4" id="KW-0472">Membrane</keyword>
<feature type="transmembrane region" description="Helical" evidence="4">
    <location>
        <begin position="129"/>
        <end position="147"/>
    </location>
</feature>
<sequence length="397" mass="46280">MNFFPDLNFFTYNMTFLKDGLLNRYLEFLYSASVVISFLTGLSGFYKGFYKAKKDRLNFVRGIFLMSLCFLILGHGRAFTLMTSDPNGALNLERQLFFAYYYGFAICASLISTFYVMHLFGVLRNPLRLSLYSFIFFPIVFLVSLMLKNVISMVYFGKTVLFILQLSAGILTFSYILKNKMKRIYFNYPFQNFTLTAALILHTIGMWIDAPSLMILAFSFTGFFVVYFFILEYNHPDFWKVGFSSELMEVKSEDLKAQMLQTNPKNLVERLDIARIEDRIQKFVEDREYLDEEIRLSDFSAYIGLSLHQASYYLNNYKDLSFTDFLSFHRLGEAERMIQQRPDINLLEVALASGFNSPSSFRRACLKFAGKPPKEFRNYVLHKNNPSINLELQDQLG</sequence>
<dbReference type="PANTHER" id="PTHR43280">
    <property type="entry name" value="ARAC-FAMILY TRANSCRIPTIONAL REGULATOR"/>
    <property type="match status" value="1"/>
</dbReference>
<dbReference type="SUPFAM" id="SSF46689">
    <property type="entry name" value="Homeodomain-like"/>
    <property type="match status" value="1"/>
</dbReference>
<keyword evidence="3" id="KW-0804">Transcription</keyword>
<dbReference type="Pfam" id="PF12833">
    <property type="entry name" value="HTH_18"/>
    <property type="match status" value="1"/>
</dbReference>